<evidence type="ECO:0000313" key="10">
    <source>
        <dbReference type="EMBL" id="KPL76425.1"/>
    </source>
</evidence>
<dbReference type="Pfam" id="PF18741">
    <property type="entry name" value="MTES_1575"/>
    <property type="match status" value="1"/>
</dbReference>
<feature type="domain" description="DNA2/NAM7 helicase helicase" evidence="7">
    <location>
        <begin position="844"/>
        <end position="895"/>
    </location>
</feature>
<dbReference type="InterPro" id="IPR049468">
    <property type="entry name" value="Restrct_endonuc-II-like_dom"/>
</dbReference>
<dbReference type="RefSeq" id="WP_061919560.1">
    <property type="nucleotide sequence ID" value="NZ_DF967971.1"/>
</dbReference>
<evidence type="ECO:0000259" key="7">
    <source>
        <dbReference type="Pfam" id="PF13086"/>
    </source>
</evidence>
<dbReference type="InterPro" id="IPR011335">
    <property type="entry name" value="Restrct_endonuc-II-like"/>
</dbReference>
<keyword evidence="11" id="KW-1185">Reference proteome</keyword>
<evidence type="ECO:0000256" key="5">
    <source>
        <dbReference type="ARBA" id="ARBA00022840"/>
    </source>
</evidence>
<dbReference type="SUPFAM" id="SSF52540">
    <property type="entry name" value="P-loop containing nucleoside triphosphate hydrolases"/>
    <property type="match status" value="1"/>
</dbReference>
<reference evidence="10 11" key="1">
    <citation type="submission" date="2015-07" db="EMBL/GenBank/DDBJ databases">
        <title>Draft genome of Bellilinea caldifistulae DSM 17877.</title>
        <authorList>
            <person name="Hemp J."/>
            <person name="Ward L.M."/>
            <person name="Pace L.A."/>
            <person name="Fischer W.W."/>
        </authorList>
    </citation>
    <scope>NUCLEOTIDE SEQUENCE [LARGE SCALE GENOMIC DNA]</scope>
    <source>
        <strain evidence="10 11">GOMI-1</strain>
    </source>
</reference>
<dbReference type="PATRIC" id="fig|360411.5.peg.1568"/>
<evidence type="ECO:0000256" key="2">
    <source>
        <dbReference type="ARBA" id="ARBA00022741"/>
    </source>
</evidence>
<dbReference type="InterPro" id="IPR047187">
    <property type="entry name" value="SF1_C_Upf1"/>
</dbReference>
<dbReference type="STRING" id="360411.AC812_07205"/>
<dbReference type="Pfam" id="PF13086">
    <property type="entry name" value="AAA_11"/>
    <property type="match status" value="2"/>
</dbReference>
<organism evidence="10 11">
    <name type="scientific">Bellilinea caldifistulae</name>
    <dbReference type="NCBI Taxonomy" id="360411"/>
    <lineage>
        <taxon>Bacteria</taxon>
        <taxon>Bacillati</taxon>
        <taxon>Chloroflexota</taxon>
        <taxon>Anaerolineae</taxon>
        <taxon>Anaerolineales</taxon>
        <taxon>Anaerolineaceae</taxon>
        <taxon>Bellilinea</taxon>
    </lineage>
</organism>
<dbReference type="InterPro" id="IPR025103">
    <property type="entry name" value="DUF4011"/>
</dbReference>
<dbReference type="SUPFAM" id="SSF52980">
    <property type="entry name" value="Restriction endonuclease-like"/>
    <property type="match status" value="1"/>
</dbReference>
<accession>A0A0P6XMJ0</accession>
<keyword evidence="2" id="KW-0547">Nucleotide-binding</keyword>
<evidence type="ECO:0000313" key="11">
    <source>
        <dbReference type="Proteomes" id="UP000050514"/>
    </source>
</evidence>
<dbReference type="OrthoDB" id="9757917at2"/>
<dbReference type="Proteomes" id="UP000050514">
    <property type="component" value="Unassembled WGS sequence"/>
</dbReference>
<dbReference type="Pfam" id="PF13087">
    <property type="entry name" value="AAA_12"/>
    <property type="match status" value="1"/>
</dbReference>
<feature type="domain" description="Restriction endonuclease type II-like" evidence="9">
    <location>
        <begin position="1163"/>
        <end position="1258"/>
    </location>
</feature>
<dbReference type="GO" id="GO:0043139">
    <property type="term" value="F:5'-3' DNA helicase activity"/>
    <property type="evidence" value="ECO:0007669"/>
    <property type="project" value="TreeGrafter"/>
</dbReference>
<feature type="domain" description="DNA2/NAM7 helicase helicase" evidence="7">
    <location>
        <begin position="299"/>
        <end position="367"/>
    </location>
</feature>
<dbReference type="Pfam" id="PF13195">
    <property type="entry name" value="DUF4011"/>
    <property type="match status" value="1"/>
</dbReference>
<comment type="caution">
    <text evidence="10">The sequence shown here is derived from an EMBL/GenBank/DDBJ whole genome shotgun (WGS) entry which is preliminary data.</text>
</comment>
<dbReference type="InterPro" id="IPR041679">
    <property type="entry name" value="DNA2/NAM7-like_C"/>
</dbReference>
<keyword evidence="5" id="KW-0067">ATP-binding</keyword>
<feature type="region of interest" description="Disordered" evidence="6">
    <location>
        <begin position="1272"/>
        <end position="1305"/>
    </location>
</feature>
<evidence type="ECO:0000256" key="3">
    <source>
        <dbReference type="ARBA" id="ARBA00022801"/>
    </source>
</evidence>
<dbReference type="EMBL" id="LGHJ01000012">
    <property type="protein sequence ID" value="KPL76425.1"/>
    <property type="molecule type" value="Genomic_DNA"/>
</dbReference>
<keyword evidence="4" id="KW-0347">Helicase</keyword>
<evidence type="ECO:0000256" key="1">
    <source>
        <dbReference type="ARBA" id="ARBA00007913"/>
    </source>
</evidence>
<dbReference type="FunFam" id="3.40.960.10:FF:000002">
    <property type="entry name" value="DNA helicase related protein"/>
    <property type="match status" value="1"/>
</dbReference>
<keyword evidence="3" id="KW-0378">Hydrolase</keyword>
<feature type="compositionally biased region" description="Low complexity" evidence="6">
    <location>
        <begin position="1287"/>
        <end position="1297"/>
    </location>
</feature>
<evidence type="ECO:0008006" key="12">
    <source>
        <dbReference type="Google" id="ProtNLM"/>
    </source>
</evidence>
<comment type="similarity">
    <text evidence="1">Belongs to the DNA2/NAM7 helicase family.</text>
</comment>
<evidence type="ECO:0000259" key="8">
    <source>
        <dbReference type="Pfam" id="PF13087"/>
    </source>
</evidence>
<dbReference type="GO" id="GO:0016787">
    <property type="term" value="F:hydrolase activity"/>
    <property type="evidence" value="ECO:0007669"/>
    <property type="project" value="UniProtKB-KW"/>
</dbReference>
<evidence type="ECO:0000256" key="4">
    <source>
        <dbReference type="ARBA" id="ARBA00022806"/>
    </source>
</evidence>
<dbReference type="Gene3D" id="3.40.50.300">
    <property type="entry name" value="P-loop containing nucleotide triphosphate hydrolases"/>
    <property type="match status" value="3"/>
</dbReference>
<evidence type="ECO:0000259" key="9">
    <source>
        <dbReference type="Pfam" id="PF18741"/>
    </source>
</evidence>
<feature type="domain" description="DNA2/NAM7 helicase-like C-terminal" evidence="8">
    <location>
        <begin position="934"/>
        <end position="1116"/>
    </location>
</feature>
<dbReference type="InterPro" id="IPR027417">
    <property type="entry name" value="P-loop_NTPase"/>
</dbReference>
<dbReference type="GO" id="GO:0005524">
    <property type="term" value="F:ATP binding"/>
    <property type="evidence" value="ECO:0007669"/>
    <property type="project" value="UniProtKB-KW"/>
</dbReference>
<evidence type="ECO:0000256" key="6">
    <source>
        <dbReference type="SAM" id="MobiDB-lite"/>
    </source>
</evidence>
<gene>
    <name evidence="10" type="ORF">AC812_07205</name>
</gene>
<proteinExistence type="inferred from homology"/>
<dbReference type="PANTHER" id="PTHR43788:SF8">
    <property type="entry name" value="DNA-BINDING PROTEIN SMUBP-2"/>
    <property type="match status" value="1"/>
</dbReference>
<dbReference type="InterPro" id="IPR050534">
    <property type="entry name" value="Coronavir_polyprotein_1ab"/>
</dbReference>
<dbReference type="Gene3D" id="3.40.960.10">
    <property type="entry name" value="VSR Endonuclease"/>
    <property type="match status" value="1"/>
</dbReference>
<sequence length="1368" mass="152242">MTEPQSVDLNPKIRRTVNAALVLWTRRLIDYSRANSLLFYRDLKVGTLDLTAETEAVDRLLAGDKLTVESLVSTGRYAESPDPAVRTQAEDEVRQKVRSALISLLRKALSNLEEKGIETLHLAMGMATWPADDGGRPYDAPVLLLPARIEARGRAGDDLRLAVAGEPQINPVLLYVLEEKYEIRIDASSVLSMCGGEDESGQCRIDLEKVFEHIEHAATSVPGFRITQRVVLANFQYAKMAMVEDLKRNGDIIASSTIVAAVAGHSLSRQKLAQAAIDIAPAQIDDRPASDDYLVLDADSTQHRAIVLVGKGQNGVIQGPPGTGKSQTISNLIAQSVAEGRRVLFVAQKRAALDAVIKRLSHPDVGLGHLVLDLHGASVSRKEVMARLADALEQIRIALPADGVEALHREFEVRRKQLNEHARRVNQIRQPTGLSVNQMVGRLLRLPAAAKSTLRLRGQTLAALTAERASEVKQWIQQAAANPTLFLGTDPSSWNNADIRDGRGAQEALDLATKAANELWPEFERLLEQVVNQLGVRPPNTLSEVAVFLSLLRDAGSIRQQYSAEFFSSKPGELGTALQPAAAGWVTRAWAFLSNPVYRAARKRLLALRTEPAPVATLREEALRAEDILRRWQTLAPTSAVPVRADAEMELSAAFNALDEVTKKLGAMTEAGPFDGMQLSSAGSRLRALADDRQTPFRLPSIYDLRSLFSKANLVGFIDDLRKHGVAAEHWSARFEYIWLYSALEQALASDPSLASFNGRAHEQVIEEFKRLDHERIRLAAQRVRRVHAERAIEAMNRHFDQADLVRREAAKKSRHIPLRELLARAPDVLTGIAPCWVASPLSVSQLLDGSKRHFDLVIFDEASQILQEEAIPALYRAEQVVVAGDRHQLPPTTFFVTAVEGEDESLDDNETDQPVAAIGGFESLLDTLEAFLPNWLLEWHYRSEDERLITFSNTHVYTGRLVTFPGARGQEAIRHILVPHDPALGGQEESASREVEEVVSQAILHAETRPHESLGVITMGIKHANRIQAALDRALDLRPDLSDFFSLDREERFFVKNLETVQGDERDAIILSIGYGKTANGDLPHRFGPLTQDVGYRRLNVAITRARRRMCVISSFSHDEIDLNRSGSRGVQLLKAYLQYAASGGTRLPEDESAGEVSLNAFEADVRDALEAQGVKTRPQFGASRYRIDLVAMHPKKPGRPVLAIECDGASYHSSATARDRDRLRQAHLQRLGWRFHRIWSTDWFYHREQEIERAIAAYEEAVRWADLSDAGGRTPQAVGSTQPMRQAQQQPTGRQRGPRPPVPVRETIDQYSNRELRQIAAWVTSDGLLRTDEELIREIFEALPFERLGSRIRERLKTVVKAVRRH</sequence>
<name>A0A0P6XMJ0_9CHLR</name>
<protein>
    <recommendedName>
        <fullName evidence="12">DUF4011 domain-containing protein</fullName>
    </recommendedName>
</protein>
<dbReference type="InterPro" id="IPR041677">
    <property type="entry name" value="DNA2/NAM7_AAA_11"/>
</dbReference>
<dbReference type="PANTHER" id="PTHR43788">
    <property type="entry name" value="DNA2/NAM7 HELICASE FAMILY MEMBER"/>
    <property type="match status" value="1"/>
</dbReference>
<dbReference type="CDD" id="cd18808">
    <property type="entry name" value="SF1_C_Upf1"/>
    <property type="match status" value="1"/>
</dbReference>